<accession>A0A7W4TNA7</accession>
<dbReference type="PANTHER" id="PTHR23404">
    <property type="entry name" value="MOLYBDOPTERIN SYNTHASE RELATED"/>
    <property type="match status" value="1"/>
</dbReference>
<comment type="caution">
    <text evidence="1">The sequence shown here is derived from an EMBL/GenBank/DDBJ whole genome shotgun (WGS) entry which is preliminary data.</text>
</comment>
<dbReference type="OMA" id="WKHQFFA"/>
<dbReference type="InterPro" id="IPR036563">
    <property type="entry name" value="MoaE_sf"/>
</dbReference>
<dbReference type="AlphaFoldDB" id="A0A7W4TNA7"/>
<dbReference type="Pfam" id="PF02391">
    <property type="entry name" value="MoaE"/>
    <property type="match status" value="1"/>
</dbReference>
<evidence type="ECO:0000313" key="1">
    <source>
        <dbReference type="EMBL" id="MBB2901945.1"/>
    </source>
</evidence>
<dbReference type="RefSeq" id="WP_012086643.1">
    <property type="nucleotide sequence ID" value="NZ_JACHVY010000002.1"/>
</dbReference>
<keyword evidence="1" id="KW-0808">Transferase</keyword>
<dbReference type="SUPFAM" id="SSF54690">
    <property type="entry name" value="Molybdopterin synthase subunit MoaE"/>
    <property type="match status" value="1"/>
</dbReference>
<dbReference type="EMBL" id="JACHVY010000002">
    <property type="protein sequence ID" value="MBB2901945.1"/>
    <property type="molecule type" value="Genomic_DNA"/>
</dbReference>
<proteinExistence type="predicted"/>
<protein>
    <submittedName>
        <fullName evidence="1">Molybdopterin synthase catalytic subunit</fullName>
        <ecNumber evidence="1">2.8.1.12</ecNumber>
    </submittedName>
</protein>
<dbReference type="GO" id="GO:0030366">
    <property type="term" value="F:molybdopterin synthase activity"/>
    <property type="evidence" value="ECO:0007669"/>
    <property type="project" value="UniProtKB-EC"/>
</dbReference>
<reference evidence="1 2" key="1">
    <citation type="submission" date="2020-08" db="EMBL/GenBank/DDBJ databases">
        <title>The Agave Microbiome: Exploring the role of microbial communities in plant adaptations to desert environments.</title>
        <authorList>
            <person name="Partida-Martinez L.P."/>
        </authorList>
    </citation>
    <scope>NUCLEOTIDE SEQUENCE [LARGE SCALE GENOMIC DNA]</scope>
    <source>
        <strain evidence="1 2">AS2.23</strain>
    </source>
</reference>
<dbReference type="EC" id="2.8.1.12" evidence="1"/>
<dbReference type="Proteomes" id="UP000533269">
    <property type="component" value="Unassembled WGS sequence"/>
</dbReference>
<reference evidence="1 2" key="2">
    <citation type="submission" date="2020-08" db="EMBL/GenBank/DDBJ databases">
        <authorList>
            <person name="Partida-Martinez L."/>
            <person name="Huntemann M."/>
            <person name="Clum A."/>
            <person name="Wang J."/>
            <person name="Palaniappan K."/>
            <person name="Ritter S."/>
            <person name="Chen I.-M."/>
            <person name="Stamatis D."/>
            <person name="Reddy T."/>
            <person name="O'Malley R."/>
            <person name="Daum C."/>
            <person name="Shapiro N."/>
            <person name="Ivanova N."/>
            <person name="Kyrpides N."/>
            <person name="Woyke T."/>
        </authorList>
    </citation>
    <scope>NUCLEOTIDE SEQUENCE [LARGE SCALE GENOMIC DNA]</scope>
    <source>
        <strain evidence="1 2">AS2.23</strain>
    </source>
</reference>
<organism evidence="1 2">
    <name type="scientific">Kineococcus radiotolerans</name>
    <dbReference type="NCBI Taxonomy" id="131568"/>
    <lineage>
        <taxon>Bacteria</taxon>
        <taxon>Bacillati</taxon>
        <taxon>Actinomycetota</taxon>
        <taxon>Actinomycetes</taxon>
        <taxon>Kineosporiales</taxon>
        <taxon>Kineosporiaceae</taxon>
        <taxon>Kineococcus</taxon>
    </lineage>
</organism>
<dbReference type="CDD" id="cd00756">
    <property type="entry name" value="MoaE"/>
    <property type="match status" value="1"/>
</dbReference>
<evidence type="ECO:0000313" key="2">
    <source>
        <dbReference type="Proteomes" id="UP000533269"/>
    </source>
</evidence>
<dbReference type="InterPro" id="IPR003448">
    <property type="entry name" value="Mopterin_biosynth_MoaE"/>
</dbReference>
<name>A0A7W4TNA7_KINRA</name>
<gene>
    <name evidence="1" type="ORF">FHR75_002760</name>
</gene>
<dbReference type="Gene3D" id="3.90.1170.40">
    <property type="entry name" value="Molybdopterin biosynthesis MoaE subunit"/>
    <property type="match status" value="1"/>
</dbReference>
<dbReference type="GO" id="GO:0006777">
    <property type="term" value="P:Mo-molybdopterin cofactor biosynthetic process"/>
    <property type="evidence" value="ECO:0007669"/>
    <property type="project" value="InterPro"/>
</dbReference>
<sequence>MSTPPRLTVPARRVVRTAVGPAPLDVDEHARLVGDRAAGAVVTFAGVVRDHDHGRSVRELEYVGHPTADAVLAAVVAEVVADSPVDAVAVSHRLGHLAVGDVALAVAVSAAHRGEAFAVCARLVDEVKDRLPVWKHQHFDDGTSEWVACP</sequence>